<dbReference type="Proteomes" id="UP000260025">
    <property type="component" value="Unassembled WGS sequence"/>
</dbReference>
<reference evidence="2 3" key="1">
    <citation type="submission" date="2018-08" db="EMBL/GenBank/DDBJ databases">
        <title>A genome reference for cultivated species of the human gut microbiota.</title>
        <authorList>
            <person name="Zou Y."/>
            <person name="Xue W."/>
            <person name="Luo G."/>
        </authorList>
    </citation>
    <scope>NUCLEOTIDE SEQUENCE [LARGE SCALE GENOMIC DNA]</scope>
    <source>
        <strain evidence="2 3">OF01-2LB</strain>
    </source>
</reference>
<dbReference type="OrthoDB" id="9861291at2"/>
<proteinExistence type="predicted"/>
<evidence type="ECO:0000313" key="2">
    <source>
        <dbReference type="EMBL" id="RGC08655.1"/>
    </source>
</evidence>
<accession>A0A3E2VDI5</accession>
<protein>
    <submittedName>
        <fullName evidence="2">Uncharacterized protein</fullName>
    </submittedName>
</protein>
<dbReference type="GeneID" id="61926415"/>
<dbReference type="AlphaFoldDB" id="A0A3E2VDI5"/>
<reference evidence="1 4" key="2">
    <citation type="submission" date="2020-02" db="EMBL/GenBank/DDBJ databases">
        <authorList>
            <person name="Kociolek L.K."/>
            <person name="Ozer E.A."/>
        </authorList>
    </citation>
    <scope>NUCLEOTIDE SEQUENCE [LARGE SCALE GENOMIC DNA]</scope>
    <source>
        <strain evidence="1 4">ATCC 14501</strain>
    </source>
</reference>
<evidence type="ECO:0000313" key="1">
    <source>
        <dbReference type="EMBL" id="QJA03249.1"/>
    </source>
</evidence>
<name>A0A3E2VDI5_CLOIN</name>
<gene>
    <name evidence="2" type="ORF">DXA38_21935</name>
    <name evidence="1" type="ORF">G4D54_12720</name>
</gene>
<evidence type="ECO:0000313" key="3">
    <source>
        <dbReference type="Proteomes" id="UP000260025"/>
    </source>
</evidence>
<dbReference type="EMBL" id="QVEV01000075">
    <property type="protein sequence ID" value="RGC08655.1"/>
    <property type="molecule type" value="Genomic_DNA"/>
</dbReference>
<dbReference type="RefSeq" id="WP_002610730.1">
    <property type="nucleotide sequence ID" value="NZ_BAAACC010000032.1"/>
</dbReference>
<dbReference type="EMBL" id="CP048838">
    <property type="protein sequence ID" value="QJA03249.1"/>
    <property type="molecule type" value="Genomic_DNA"/>
</dbReference>
<organism evidence="2 3">
    <name type="scientific">Clostridium innocuum</name>
    <dbReference type="NCBI Taxonomy" id="1522"/>
    <lineage>
        <taxon>Bacteria</taxon>
        <taxon>Bacillati</taxon>
        <taxon>Bacillota</taxon>
        <taxon>Clostridia</taxon>
        <taxon>Eubacteriales</taxon>
        <taxon>Clostridiaceae</taxon>
        <taxon>Clostridium</taxon>
    </lineage>
</organism>
<evidence type="ECO:0000313" key="4">
    <source>
        <dbReference type="Proteomes" id="UP000503330"/>
    </source>
</evidence>
<sequence length="177" mass="20925">MKKLYYMTYHQQLGQDTRYLAEGLIVSDEDFQQKTHFSIGEESYICSAVPLNDAEDIYYFLQDLIQRGKTTNMQTKRLQTLALREFLNDEAGDLYAILCDKVQYGITRIQMKREAGYSFYELDDHYADICRKYNASMLVEFAYLRHTANYCFALHDELLNIEVIFSDREAKLSKRRI</sequence>
<dbReference type="Proteomes" id="UP000503330">
    <property type="component" value="Chromosome"/>
</dbReference>